<dbReference type="Proteomes" id="UP001054857">
    <property type="component" value="Unassembled WGS sequence"/>
</dbReference>
<reference evidence="1 2" key="1">
    <citation type="journal article" date="2021" name="Sci. Rep.">
        <title>Genome sequencing of the multicellular alga Astrephomene provides insights into convergent evolution of germ-soma differentiation.</title>
        <authorList>
            <person name="Yamashita S."/>
            <person name="Yamamoto K."/>
            <person name="Matsuzaki R."/>
            <person name="Suzuki S."/>
            <person name="Yamaguchi H."/>
            <person name="Hirooka S."/>
            <person name="Minakuchi Y."/>
            <person name="Miyagishima S."/>
            <person name="Kawachi M."/>
            <person name="Toyoda A."/>
            <person name="Nozaki H."/>
        </authorList>
    </citation>
    <scope>NUCLEOTIDE SEQUENCE [LARGE SCALE GENOMIC DNA]</scope>
    <source>
        <strain evidence="1 2">NIES-4017</strain>
    </source>
</reference>
<sequence>PAGLVLRPPASVYRILSRMVCGTAPEPAELPYLLDLPPTTAAAAAAAAAAGVAAAASSASQQSPAQALRGPQWQHPALPLTSRLLAAYWVLCECARSCAAIMLETAHAANTTTGAAAAQAHGLHASTASPTTT</sequence>
<dbReference type="AlphaFoldDB" id="A0AAD3HNU9"/>
<feature type="non-terminal residue" evidence="1">
    <location>
        <position position="133"/>
    </location>
</feature>
<keyword evidence="2" id="KW-1185">Reference proteome</keyword>
<accession>A0AAD3HNU9</accession>
<name>A0AAD3HNU9_9CHLO</name>
<proteinExistence type="predicted"/>
<protein>
    <submittedName>
        <fullName evidence="1">Uncharacterized protein</fullName>
    </submittedName>
</protein>
<evidence type="ECO:0000313" key="1">
    <source>
        <dbReference type="EMBL" id="GFR47421.1"/>
    </source>
</evidence>
<comment type="caution">
    <text evidence="1">The sequence shown here is derived from an EMBL/GenBank/DDBJ whole genome shotgun (WGS) entry which is preliminary data.</text>
</comment>
<dbReference type="EMBL" id="BMAR01000018">
    <property type="protein sequence ID" value="GFR47421.1"/>
    <property type="molecule type" value="Genomic_DNA"/>
</dbReference>
<organism evidence="1 2">
    <name type="scientific">Astrephomene gubernaculifera</name>
    <dbReference type="NCBI Taxonomy" id="47775"/>
    <lineage>
        <taxon>Eukaryota</taxon>
        <taxon>Viridiplantae</taxon>
        <taxon>Chlorophyta</taxon>
        <taxon>core chlorophytes</taxon>
        <taxon>Chlorophyceae</taxon>
        <taxon>CS clade</taxon>
        <taxon>Chlamydomonadales</taxon>
        <taxon>Astrephomenaceae</taxon>
        <taxon>Astrephomene</taxon>
    </lineage>
</organism>
<gene>
    <name evidence="1" type="ORF">Agub_g9042</name>
</gene>
<feature type="non-terminal residue" evidence="1">
    <location>
        <position position="1"/>
    </location>
</feature>
<evidence type="ECO:0000313" key="2">
    <source>
        <dbReference type="Proteomes" id="UP001054857"/>
    </source>
</evidence>